<dbReference type="EMBL" id="OMKW01000003">
    <property type="protein sequence ID" value="SPF30401.1"/>
    <property type="molecule type" value="Genomic_DNA"/>
</dbReference>
<protein>
    <submittedName>
        <fullName evidence="2">Uncharacterized protein</fullName>
    </submittedName>
</protein>
<feature type="chain" id="PRO_5015304514" evidence="1">
    <location>
        <begin position="17"/>
        <end position="172"/>
    </location>
</feature>
<name>A0A2R8ADS6_9RHOB</name>
<sequence>MKYLPILLLAAGAAHAQDCSLSFEMEAGNAIGTILPGTPLQGEATYTITGVWQERDTTTSYYSEGSMTVTAPDGSSVTADVTTVHVIRTPWTADYVSFDATDAAGDLGGESRYVDPMLLTLFGRPGVLKDFGMPSGEDWEALDVRRTFQVHTPTTMEVFIGPVTAFEGTCLE</sequence>
<feature type="signal peptide" evidence="1">
    <location>
        <begin position="1"/>
        <end position="16"/>
    </location>
</feature>
<dbReference type="AlphaFoldDB" id="A0A2R8ADS6"/>
<proteinExistence type="predicted"/>
<evidence type="ECO:0000256" key="1">
    <source>
        <dbReference type="SAM" id="SignalP"/>
    </source>
</evidence>
<dbReference type="Proteomes" id="UP000244932">
    <property type="component" value="Unassembled WGS sequence"/>
</dbReference>
<reference evidence="2 3" key="1">
    <citation type="submission" date="2018-03" db="EMBL/GenBank/DDBJ databases">
        <authorList>
            <person name="Keele B.F."/>
        </authorList>
    </citation>
    <scope>NUCLEOTIDE SEQUENCE [LARGE SCALE GENOMIC DNA]</scope>
    <source>
        <strain evidence="2 3">CeCT 8812</strain>
    </source>
</reference>
<dbReference type="OrthoDB" id="7858712at2"/>
<gene>
    <name evidence="2" type="ORF">POI8812_02737</name>
</gene>
<dbReference type="RefSeq" id="WP_108783090.1">
    <property type="nucleotide sequence ID" value="NZ_OMKW01000003.1"/>
</dbReference>
<organism evidence="2 3">
    <name type="scientific">Pontivivens insulae</name>
    <dbReference type="NCBI Taxonomy" id="1639689"/>
    <lineage>
        <taxon>Bacteria</taxon>
        <taxon>Pseudomonadati</taxon>
        <taxon>Pseudomonadota</taxon>
        <taxon>Alphaproteobacteria</taxon>
        <taxon>Rhodobacterales</taxon>
        <taxon>Paracoccaceae</taxon>
        <taxon>Pontivivens</taxon>
    </lineage>
</organism>
<evidence type="ECO:0000313" key="2">
    <source>
        <dbReference type="EMBL" id="SPF30401.1"/>
    </source>
</evidence>
<evidence type="ECO:0000313" key="3">
    <source>
        <dbReference type="Proteomes" id="UP000244932"/>
    </source>
</evidence>
<keyword evidence="1" id="KW-0732">Signal</keyword>
<accession>A0A2R8ADS6</accession>
<keyword evidence="3" id="KW-1185">Reference proteome</keyword>